<keyword evidence="2 4" id="KW-0647">Proteasome</keyword>
<dbReference type="PANTHER" id="PTHR10539:SF0">
    <property type="entry name" value="26S PROTEASOME NON-ATPASE REGULATORY SUBUNIT 13"/>
    <property type="match status" value="1"/>
</dbReference>
<dbReference type="InterPro" id="IPR000717">
    <property type="entry name" value="PCI_dom"/>
</dbReference>
<dbReference type="GO" id="GO:0005829">
    <property type="term" value="C:cytosol"/>
    <property type="evidence" value="ECO:0007669"/>
    <property type="project" value="TreeGrafter"/>
</dbReference>
<dbReference type="PROSITE" id="PS50250">
    <property type="entry name" value="PCI"/>
    <property type="match status" value="1"/>
</dbReference>
<dbReference type="GeneID" id="22914276"/>
<dbReference type="GO" id="GO:0005198">
    <property type="term" value="F:structural molecule activity"/>
    <property type="evidence" value="ECO:0007669"/>
    <property type="project" value="TreeGrafter"/>
</dbReference>
<dbReference type="RefSeq" id="XP_011131855.1">
    <property type="nucleotide sequence ID" value="XM_011133553.1"/>
</dbReference>
<proteinExistence type="inferred from homology"/>
<dbReference type="Pfam" id="PF22037">
    <property type="entry name" value="PSD13_N"/>
    <property type="match status" value="1"/>
</dbReference>
<protein>
    <submittedName>
        <fullName evidence="4">26S proteasome subunit</fullName>
    </submittedName>
</protein>
<dbReference type="Pfam" id="PF01399">
    <property type="entry name" value="PCI"/>
    <property type="match status" value="1"/>
</dbReference>
<dbReference type="PANTHER" id="PTHR10539">
    <property type="entry name" value="26S PROTEASOME NON-ATPASE REGULATORY SUBUNIT 13"/>
    <property type="match status" value="1"/>
</dbReference>
<feature type="domain" description="PCI" evidence="3">
    <location>
        <begin position="166"/>
        <end position="350"/>
    </location>
</feature>
<dbReference type="GO" id="GO:0006511">
    <property type="term" value="P:ubiquitin-dependent protein catabolic process"/>
    <property type="evidence" value="ECO:0007669"/>
    <property type="project" value="TreeGrafter"/>
</dbReference>
<dbReference type="Proteomes" id="UP000019763">
    <property type="component" value="Unassembled WGS sequence"/>
</dbReference>
<dbReference type="InterPro" id="IPR036390">
    <property type="entry name" value="WH_DNA-bd_sf"/>
</dbReference>
<evidence type="ECO:0000259" key="3">
    <source>
        <dbReference type="PROSITE" id="PS50250"/>
    </source>
</evidence>
<dbReference type="SMART" id="SM00088">
    <property type="entry name" value="PINT"/>
    <property type="match status" value="1"/>
</dbReference>
<name>A0A023B2Z6_GRENI</name>
<dbReference type="GO" id="GO:0005634">
    <property type="term" value="C:nucleus"/>
    <property type="evidence" value="ECO:0007669"/>
    <property type="project" value="TreeGrafter"/>
</dbReference>
<dbReference type="eggNOG" id="KOG2908">
    <property type="taxonomic scope" value="Eukaryota"/>
</dbReference>
<dbReference type="InterPro" id="IPR054179">
    <property type="entry name" value="PSD13_N"/>
</dbReference>
<evidence type="ECO:0000313" key="4">
    <source>
        <dbReference type="EMBL" id="EZG53812.1"/>
    </source>
</evidence>
<comment type="caution">
    <text evidence="4">The sequence shown here is derived from an EMBL/GenBank/DDBJ whole genome shotgun (WGS) entry which is preliminary data.</text>
</comment>
<keyword evidence="5" id="KW-1185">Reference proteome</keyword>
<accession>A0A023B2Z6</accession>
<evidence type="ECO:0000256" key="2">
    <source>
        <dbReference type="ARBA" id="ARBA00022942"/>
    </source>
</evidence>
<dbReference type="GO" id="GO:0008541">
    <property type="term" value="C:proteasome regulatory particle, lid subcomplex"/>
    <property type="evidence" value="ECO:0007669"/>
    <property type="project" value="TreeGrafter"/>
</dbReference>
<dbReference type="OrthoDB" id="1093at2759"/>
<evidence type="ECO:0000256" key="1">
    <source>
        <dbReference type="ARBA" id="ARBA00006207"/>
    </source>
</evidence>
<evidence type="ECO:0000313" key="5">
    <source>
        <dbReference type="Proteomes" id="UP000019763"/>
    </source>
</evidence>
<dbReference type="SUPFAM" id="SSF46785">
    <property type="entry name" value="Winged helix' DNA-binding domain"/>
    <property type="match status" value="1"/>
</dbReference>
<dbReference type="AlphaFoldDB" id="A0A023B2Z6"/>
<reference evidence="4" key="1">
    <citation type="submission" date="2013-12" db="EMBL/GenBank/DDBJ databases">
        <authorList>
            <person name="Omoto C.K."/>
            <person name="Sibley D."/>
            <person name="Venepally P."/>
            <person name="Hadjithomas M."/>
            <person name="Karamycheva S."/>
            <person name="Brunk B."/>
            <person name="Roos D."/>
            <person name="Caler E."/>
            <person name="Lorenzi H."/>
        </authorList>
    </citation>
    <scope>NUCLEOTIDE SEQUENCE</scope>
</reference>
<organism evidence="4 5">
    <name type="scientific">Gregarina niphandrodes</name>
    <name type="common">Septate eugregarine</name>
    <dbReference type="NCBI Taxonomy" id="110365"/>
    <lineage>
        <taxon>Eukaryota</taxon>
        <taxon>Sar</taxon>
        <taxon>Alveolata</taxon>
        <taxon>Apicomplexa</taxon>
        <taxon>Conoidasida</taxon>
        <taxon>Gregarinasina</taxon>
        <taxon>Eugregarinorida</taxon>
        <taxon>Gregarinidae</taxon>
        <taxon>Gregarina</taxon>
    </lineage>
</organism>
<gene>
    <name evidence="4" type="ORF">GNI_121100</name>
</gene>
<sequence>MCFRRYHEVFEILERLASPQDPGNVDEKGETKSLSVDDKMRMMLVVLHGNMGDYNNTSLLRLASELSLIRVGVIGLKFMTYWFPLSSLSDDNTISFTSTIAMHLLALDGQDSLPSEHHRPGGCLELAEEMMDGVKAKVERNFGLKNYSEAIYHRVLCEIHKQRKDYTRVCKHAMLHLKNRPQQISEEHDLKLAEDLCMATLLSPNVFSFTDLLQQEDILKTISPGSKYYDENDGNVWRDLVVICNNGDYDMYKLFLQKYAGNEGGSSKLEQLGLTPGYLSLIESKLRSFALLESAFKKSERLFTFEEVSNICRIPQEEVELFILSLMRRGLLSGKIDAVDNVVTFHKLQPRVLDADKILNMSQQFLLWSNKMDAAVKQMRDLSPTVQATLNVL</sequence>
<dbReference type="EMBL" id="AFNH02000902">
    <property type="protein sequence ID" value="EZG53812.1"/>
    <property type="molecule type" value="Genomic_DNA"/>
</dbReference>
<dbReference type="OMA" id="ANKRTIT"/>
<dbReference type="VEuPathDB" id="CryptoDB:GNI_121100"/>
<comment type="similarity">
    <text evidence="1">Belongs to the proteasome subunit S11 family.</text>
</comment>
<dbReference type="InterPro" id="IPR035298">
    <property type="entry name" value="PSMD13"/>
</dbReference>